<dbReference type="PANTHER" id="PTHR21301">
    <property type="entry name" value="REVERSE TRANSCRIPTASE"/>
    <property type="match status" value="1"/>
</dbReference>
<evidence type="ECO:0000259" key="1">
    <source>
        <dbReference type="Pfam" id="PF26215"/>
    </source>
</evidence>
<dbReference type="RefSeq" id="XP_051070040.1">
    <property type="nucleotide sequence ID" value="XM_051214014.1"/>
</dbReference>
<reference evidence="2" key="3">
    <citation type="submission" date="2021-06" db="EMBL/GenBank/DDBJ databases">
        <title>Chromosome-level genome assembly for S. haematobium.</title>
        <authorList>
            <person name="Stroehlein A.J."/>
        </authorList>
    </citation>
    <scope>NUCLEOTIDE SEQUENCE</scope>
</reference>
<dbReference type="PANTHER" id="PTHR21301:SF10">
    <property type="entry name" value="REVERSE TRANSCRIPTASE DOMAIN-CONTAINING PROTEIN"/>
    <property type="match status" value="1"/>
</dbReference>
<dbReference type="CTD" id="24589111"/>
<keyword evidence="3" id="KW-1185">Reference proteome</keyword>
<evidence type="ECO:0000313" key="3">
    <source>
        <dbReference type="Proteomes" id="UP000471633"/>
    </source>
</evidence>
<gene>
    <name evidence="2" type="ORF">MS3_00005921</name>
</gene>
<name>A0A922LLT9_SCHHA</name>
<evidence type="ECO:0000313" key="2">
    <source>
        <dbReference type="EMBL" id="KAH9588555.1"/>
    </source>
</evidence>
<comment type="caution">
    <text evidence="2">The sequence shown here is derived from an EMBL/GenBank/DDBJ whole genome shotgun (WGS) entry which is preliminary data.</text>
</comment>
<organism evidence="2 3">
    <name type="scientific">Schistosoma haematobium</name>
    <name type="common">Blood fluke</name>
    <dbReference type="NCBI Taxonomy" id="6185"/>
    <lineage>
        <taxon>Eukaryota</taxon>
        <taxon>Metazoa</taxon>
        <taxon>Spiralia</taxon>
        <taxon>Lophotrochozoa</taxon>
        <taxon>Platyhelminthes</taxon>
        <taxon>Trematoda</taxon>
        <taxon>Digenea</taxon>
        <taxon>Strigeidida</taxon>
        <taxon>Schistosomatoidea</taxon>
        <taxon>Schistosomatidae</taxon>
        <taxon>Schistosoma</taxon>
    </lineage>
</organism>
<protein>
    <recommendedName>
        <fullName evidence="1">Helix-turn-helix domain-containing protein</fullName>
    </recommendedName>
</protein>
<dbReference type="KEGG" id="shx:MS3_00005921"/>
<dbReference type="InterPro" id="IPR058912">
    <property type="entry name" value="HTH_animal"/>
</dbReference>
<feature type="domain" description="Helix-turn-helix" evidence="1">
    <location>
        <begin position="68"/>
        <end position="125"/>
    </location>
</feature>
<dbReference type="Pfam" id="PF26215">
    <property type="entry name" value="HTH_animal"/>
    <property type="match status" value="1"/>
</dbReference>
<proteinExistence type="predicted"/>
<accession>A0A922LLT9</accession>
<sequence>MDDTFIICEEDMDLNEILNIFNNCHPSIQFTLEAETNHEFHFLDIHLKRMPDGFLQRSIHRKPTWNGQYTNFHSWVPLSRERNLIHSLSSRIRRICSDDTIDGELFYLRQILIKNGYPPRFIDRNLAPRLHDKASTVEKKTLFMNMEFKGDTAAEILNKRVSKSLNKTFYAAKLRIVSSIRPTIRGCVKNKLRLWATSMCIYKFTCSCGARHIGRTKRSLSKRISGHYPA</sequence>
<reference evidence="2" key="1">
    <citation type="journal article" date="2012" name="Nat. Genet.">
        <title>Whole-genome sequence of Schistosoma haematobium.</title>
        <authorList>
            <person name="Young N.D."/>
            <person name="Jex A.R."/>
            <person name="Li B."/>
            <person name="Liu S."/>
            <person name="Yang L."/>
            <person name="Xiong Z."/>
            <person name="Li Y."/>
            <person name="Cantacessi C."/>
            <person name="Hall R.S."/>
            <person name="Xu X."/>
            <person name="Chen F."/>
            <person name="Wu X."/>
            <person name="Zerlotini A."/>
            <person name="Oliveira G."/>
            <person name="Hofmann A."/>
            <person name="Zhang G."/>
            <person name="Fang X."/>
            <person name="Kang Y."/>
            <person name="Campbell B.E."/>
            <person name="Loukas A."/>
            <person name="Ranganathan S."/>
            <person name="Rollinson D."/>
            <person name="Rinaldi G."/>
            <person name="Brindley P.J."/>
            <person name="Yang H."/>
            <person name="Wang J."/>
            <person name="Wang J."/>
            <person name="Gasser R.B."/>
        </authorList>
    </citation>
    <scope>NUCLEOTIDE SEQUENCE</scope>
</reference>
<dbReference type="EMBL" id="AMPZ03000003">
    <property type="protein sequence ID" value="KAH9588555.1"/>
    <property type="molecule type" value="Genomic_DNA"/>
</dbReference>
<reference evidence="2" key="4">
    <citation type="journal article" date="2022" name="PLoS Pathog.">
        <title>Chromosome-level genome of Schistosoma haematobium underpins genome-wide explorations of molecular variation.</title>
        <authorList>
            <person name="Stroehlein A.J."/>
            <person name="Korhonen P.K."/>
            <person name="Lee V.V."/>
            <person name="Ralph S.A."/>
            <person name="Mentink-Kane M."/>
            <person name="You H."/>
            <person name="McManus D.P."/>
            <person name="Tchuente L.T."/>
            <person name="Stothard J.R."/>
            <person name="Kaur P."/>
            <person name="Dudchenko O."/>
            <person name="Aiden E.L."/>
            <person name="Yang B."/>
            <person name="Yang H."/>
            <person name="Emery A.M."/>
            <person name="Webster B.L."/>
            <person name="Brindley P.J."/>
            <person name="Rollinson D."/>
            <person name="Chang B.C.H."/>
            <person name="Gasser R.B."/>
            <person name="Young N.D."/>
        </authorList>
    </citation>
    <scope>NUCLEOTIDE SEQUENCE</scope>
</reference>
<dbReference type="GeneID" id="24589111"/>
<dbReference type="Proteomes" id="UP000471633">
    <property type="component" value="Unassembled WGS sequence"/>
</dbReference>
<dbReference type="AlphaFoldDB" id="A0A922LLT9"/>
<reference evidence="2" key="2">
    <citation type="journal article" date="2019" name="Gigascience">
        <title>High-quality Schistosoma haematobium genome achieved by single-molecule and long-range sequencing.</title>
        <authorList>
            <person name="Stroehlein A.J."/>
            <person name="Korhonen P.K."/>
            <person name="Chong T.M."/>
            <person name="Lim Y.L."/>
            <person name="Chan K.G."/>
            <person name="Webster B."/>
            <person name="Rollinson D."/>
            <person name="Brindley P.J."/>
            <person name="Gasser R.B."/>
            <person name="Young N.D."/>
        </authorList>
    </citation>
    <scope>NUCLEOTIDE SEQUENCE</scope>
</reference>